<dbReference type="KEGG" id="poz:I0K15_05565"/>
<evidence type="ECO:0000313" key="2">
    <source>
        <dbReference type="EMBL" id="QPH55208.1"/>
    </source>
</evidence>
<feature type="domain" description="HTH marR-type" evidence="1">
    <location>
        <begin position="5"/>
        <end position="135"/>
    </location>
</feature>
<dbReference type="Proteomes" id="UP000594800">
    <property type="component" value="Chromosome"/>
</dbReference>
<dbReference type="SUPFAM" id="SSF46785">
    <property type="entry name" value="Winged helix' DNA-binding domain"/>
    <property type="match status" value="1"/>
</dbReference>
<dbReference type="Gene3D" id="1.10.10.10">
    <property type="entry name" value="Winged helix-like DNA-binding domain superfamily/Winged helix DNA-binding domain"/>
    <property type="match status" value="1"/>
</dbReference>
<reference evidence="2 3" key="1">
    <citation type="submission" date="2020-11" db="EMBL/GenBank/DDBJ databases">
        <title>Description of Pontivivens ytuae sp. nov. isolated from deep sea sediment of Mariana Trench.</title>
        <authorList>
            <person name="Wang Z."/>
            <person name="Sun Q.-L."/>
            <person name="Xu X.-D."/>
            <person name="Tang Y.-Z."/>
            <person name="Zhang J."/>
        </authorList>
    </citation>
    <scope>NUCLEOTIDE SEQUENCE [LARGE SCALE GENOMIC DNA]</scope>
    <source>
        <strain evidence="2 3">MT2928</strain>
    </source>
</reference>
<sequence length="136" mass="14907">MTDKTICLATNLRRAAGVATELYNRHLAPSGLNVAMLRLMEVAETHPEASITELAGRLGLDRSTLGRNLRVLERQGMVSLGHGRDDRSRGIELTEPGRQALEIARPLWARAQNDLSTRLGGEAAELIRLLESVRGD</sequence>
<dbReference type="EMBL" id="CP064942">
    <property type="protein sequence ID" value="QPH55208.1"/>
    <property type="molecule type" value="Genomic_DNA"/>
</dbReference>
<evidence type="ECO:0000259" key="1">
    <source>
        <dbReference type="PROSITE" id="PS50995"/>
    </source>
</evidence>
<dbReference type="InterPro" id="IPR036390">
    <property type="entry name" value="WH_DNA-bd_sf"/>
</dbReference>
<accession>A0A7S9QDP6</accession>
<dbReference type="InterPro" id="IPR039422">
    <property type="entry name" value="MarR/SlyA-like"/>
</dbReference>
<dbReference type="GO" id="GO:0003700">
    <property type="term" value="F:DNA-binding transcription factor activity"/>
    <property type="evidence" value="ECO:0007669"/>
    <property type="project" value="InterPro"/>
</dbReference>
<dbReference type="InterPro" id="IPR036388">
    <property type="entry name" value="WH-like_DNA-bd_sf"/>
</dbReference>
<dbReference type="Pfam" id="PF12802">
    <property type="entry name" value="MarR_2"/>
    <property type="match status" value="1"/>
</dbReference>
<dbReference type="PANTHER" id="PTHR33164:SF105">
    <property type="entry name" value="TRANSCRIPTIONAL REPRESSOR PROTEIN-RELATED"/>
    <property type="match status" value="1"/>
</dbReference>
<dbReference type="InterPro" id="IPR000835">
    <property type="entry name" value="HTH_MarR-typ"/>
</dbReference>
<dbReference type="AlphaFoldDB" id="A0A7S9QDP6"/>
<gene>
    <name evidence="2" type="ORF">I0K15_05565</name>
</gene>
<proteinExistence type="predicted"/>
<organism evidence="2 3">
    <name type="scientific">Pontivivens ytuae</name>
    <dbReference type="NCBI Taxonomy" id="2789856"/>
    <lineage>
        <taxon>Bacteria</taxon>
        <taxon>Pseudomonadati</taxon>
        <taxon>Pseudomonadota</taxon>
        <taxon>Alphaproteobacteria</taxon>
        <taxon>Rhodobacterales</taxon>
        <taxon>Paracoccaceae</taxon>
        <taxon>Pontivivens</taxon>
    </lineage>
</organism>
<keyword evidence="3" id="KW-1185">Reference proteome</keyword>
<protein>
    <submittedName>
        <fullName evidence="2">Winged helix-turn-helix transcriptional regulator</fullName>
    </submittedName>
</protein>
<name>A0A7S9QDP6_9RHOB</name>
<dbReference type="SMART" id="SM00347">
    <property type="entry name" value="HTH_MARR"/>
    <property type="match status" value="1"/>
</dbReference>
<dbReference type="PANTHER" id="PTHR33164">
    <property type="entry name" value="TRANSCRIPTIONAL REGULATOR, MARR FAMILY"/>
    <property type="match status" value="1"/>
</dbReference>
<dbReference type="RefSeq" id="WP_196104407.1">
    <property type="nucleotide sequence ID" value="NZ_CP064942.1"/>
</dbReference>
<dbReference type="GO" id="GO:0006950">
    <property type="term" value="P:response to stress"/>
    <property type="evidence" value="ECO:0007669"/>
    <property type="project" value="TreeGrafter"/>
</dbReference>
<dbReference type="PROSITE" id="PS50995">
    <property type="entry name" value="HTH_MARR_2"/>
    <property type="match status" value="1"/>
</dbReference>
<evidence type="ECO:0000313" key="3">
    <source>
        <dbReference type="Proteomes" id="UP000594800"/>
    </source>
</evidence>